<dbReference type="SMART" id="SM00343">
    <property type="entry name" value="ZnF_C2HC"/>
    <property type="match status" value="1"/>
</dbReference>
<feature type="region of interest" description="Disordered" evidence="2">
    <location>
        <begin position="38"/>
        <end position="58"/>
    </location>
</feature>
<protein>
    <recommendedName>
        <fullName evidence="3">CCHC-type domain-containing protein</fullName>
    </recommendedName>
</protein>
<dbReference type="EMBL" id="JABSTV010001254">
    <property type="protein sequence ID" value="KAH7938791.1"/>
    <property type="molecule type" value="Genomic_DNA"/>
</dbReference>
<evidence type="ECO:0000256" key="1">
    <source>
        <dbReference type="PROSITE-ProRule" id="PRU00047"/>
    </source>
</evidence>
<keyword evidence="5" id="KW-1185">Reference proteome</keyword>
<gene>
    <name evidence="4" type="ORF">HPB52_000345</name>
</gene>
<name>A0A9D4PFA2_RHISA</name>
<feature type="region of interest" description="Disordered" evidence="2">
    <location>
        <begin position="272"/>
        <end position="341"/>
    </location>
</feature>
<dbReference type="Proteomes" id="UP000821837">
    <property type="component" value="Chromosome 8"/>
</dbReference>
<comment type="caution">
    <text evidence="4">The sequence shown here is derived from an EMBL/GenBank/DDBJ whole genome shotgun (WGS) entry which is preliminary data.</text>
</comment>
<dbReference type="SUPFAM" id="SSF57756">
    <property type="entry name" value="Retrovirus zinc finger-like domains"/>
    <property type="match status" value="1"/>
</dbReference>
<dbReference type="Gene3D" id="4.10.60.10">
    <property type="entry name" value="Zinc finger, CCHC-type"/>
    <property type="match status" value="1"/>
</dbReference>
<dbReference type="GO" id="GO:0003676">
    <property type="term" value="F:nucleic acid binding"/>
    <property type="evidence" value="ECO:0007669"/>
    <property type="project" value="InterPro"/>
</dbReference>
<keyword evidence="1" id="KW-0479">Metal-binding</keyword>
<feature type="domain" description="CCHC-type" evidence="3">
    <location>
        <begin position="209"/>
        <end position="224"/>
    </location>
</feature>
<keyword evidence="1" id="KW-0862">Zinc</keyword>
<feature type="compositionally biased region" description="Acidic residues" evidence="2">
    <location>
        <begin position="398"/>
        <end position="407"/>
    </location>
</feature>
<dbReference type="AlphaFoldDB" id="A0A9D4PFA2"/>
<dbReference type="PROSITE" id="PS50158">
    <property type="entry name" value="ZF_CCHC"/>
    <property type="match status" value="1"/>
</dbReference>
<proteinExistence type="predicted"/>
<dbReference type="Pfam" id="PF00098">
    <property type="entry name" value="zf-CCHC"/>
    <property type="match status" value="1"/>
</dbReference>
<feature type="compositionally biased region" description="Basic and acidic residues" evidence="2">
    <location>
        <begin position="329"/>
        <end position="341"/>
    </location>
</feature>
<feature type="region of interest" description="Disordered" evidence="2">
    <location>
        <begin position="371"/>
        <end position="407"/>
    </location>
</feature>
<evidence type="ECO:0000256" key="2">
    <source>
        <dbReference type="SAM" id="MobiDB-lite"/>
    </source>
</evidence>
<sequence length="407" mass="44613">MWGFEPRMEVVEGEEKSQEEACDPGWKVAYGRRPGNSREAYYSSQDGGNTRGRRWDGGRTVAPRDAIRRATVASMLPPLQRDTFRIVVRPREGLNVNKISRIRSEQALAMAAALGPAEIEEDTIVQLMRLGEGTFGVPAHLASPENPCKGIIRGVHVEVTEAQLRARIINHRNPGALEARRIKNTTAVVVLFEGMRVPNYVACGASILCYECGELGHRADVCPNPGSKWCRTCGKRSPTEDHRCDPKCTLCGGPHPTAARDTAWQEPLTYANSAGAPHREEPLTQAGSAEARRHKGPLSIQRVLGVQRENPGGAYLGGSCQREDEEGAAETKGEHGSRSHVDALLKEVKELREEVRRLKAVKVNTKPGEIEFSSQSPEVVEQVPRVGLTEAKRKAPIPEEESDSEAS</sequence>
<organism evidence="4 5">
    <name type="scientific">Rhipicephalus sanguineus</name>
    <name type="common">Brown dog tick</name>
    <name type="synonym">Ixodes sanguineus</name>
    <dbReference type="NCBI Taxonomy" id="34632"/>
    <lineage>
        <taxon>Eukaryota</taxon>
        <taxon>Metazoa</taxon>
        <taxon>Ecdysozoa</taxon>
        <taxon>Arthropoda</taxon>
        <taxon>Chelicerata</taxon>
        <taxon>Arachnida</taxon>
        <taxon>Acari</taxon>
        <taxon>Parasitiformes</taxon>
        <taxon>Ixodida</taxon>
        <taxon>Ixodoidea</taxon>
        <taxon>Ixodidae</taxon>
        <taxon>Rhipicephalinae</taxon>
        <taxon>Rhipicephalus</taxon>
        <taxon>Rhipicephalus</taxon>
    </lineage>
</organism>
<dbReference type="GO" id="GO:0008270">
    <property type="term" value="F:zinc ion binding"/>
    <property type="evidence" value="ECO:0007669"/>
    <property type="project" value="UniProtKB-KW"/>
</dbReference>
<evidence type="ECO:0000259" key="3">
    <source>
        <dbReference type="PROSITE" id="PS50158"/>
    </source>
</evidence>
<reference evidence="4" key="1">
    <citation type="journal article" date="2020" name="Cell">
        <title>Large-Scale Comparative Analyses of Tick Genomes Elucidate Their Genetic Diversity and Vector Capacities.</title>
        <authorList>
            <consortium name="Tick Genome and Microbiome Consortium (TIGMIC)"/>
            <person name="Jia N."/>
            <person name="Wang J."/>
            <person name="Shi W."/>
            <person name="Du L."/>
            <person name="Sun Y."/>
            <person name="Zhan W."/>
            <person name="Jiang J.F."/>
            <person name="Wang Q."/>
            <person name="Zhang B."/>
            <person name="Ji P."/>
            <person name="Bell-Sakyi L."/>
            <person name="Cui X.M."/>
            <person name="Yuan T.T."/>
            <person name="Jiang B.G."/>
            <person name="Yang W.F."/>
            <person name="Lam T.T."/>
            <person name="Chang Q.C."/>
            <person name="Ding S.J."/>
            <person name="Wang X.J."/>
            <person name="Zhu J.G."/>
            <person name="Ruan X.D."/>
            <person name="Zhao L."/>
            <person name="Wei J.T."/>
            <person name="Ye R.Z."/>
            <person name="Que T.C."/>
            <person name="Du C.H."/>
            <person name="Zhou Y.H."/>
            <person name="Cheng J.X."/>
            <person name="Dai P.F."/>
            <person name="Guo W.B."/>
            <person name="Han X.H."/>
            <person name="Huang E.J."/>
            <person name="Li L.F."/>
            <person name="Wei W."/>
            <person name="Gao Y.C."/>
            <person name="Liu J.Z."/>
            <person name="Shao H.Z."/>
            <person name="Wang X."/>
            <person name="Wang C.C."/>
            <person name="Yang T.C."/>
            <person name="Huo Q.B."/>
            <person name="Li W."/>
            <person name="Chen H.Y."/>
            <person name="Chen S.E."/>
            <person name="Zhou L.G."/>
            <person name="Ni X.B."/>
            <person name="Tian J.H."/>
            <person name="Sheng Y."/>
            <person name="Liu T."/>
            <person name="Pan Y.S."/>
            <person name="Xia L.Y."/>
            <person name="Li J."/>
            <person name="Zhao F."/>
            <person name="Cao W.C."/>
        </authorList>
    </citation>
    <scope>NUCLEOTIDE SEQUENCE</scope>
    <source>
        <strain evidence="4">Rsan-2018</strain>
    </source>
</reference>
<dbReference type="InterPro" id="IPR001878">
    <property type="entry name" value="Znf_CCHC"/>
</dbReference>
<evidence type="ECO:0000313" key="5">
    <source>
        <dbReference type="Proteomes" id="UP000821837"/>
    </source>
</evidence>
<accession>A0A9D4PFA2</accession>
<evidence type="ECO:0000313" key="4">
    <source>
        <dbReference type="EMBL" id="KAH7938791.1"/>
    </source>
</evidence>
<reference evidence="4" key="2">
    <citation type="submission" date="2021-09" db="EMBL/GenBank/DDBJ databases">
        <authorList>
            <person name="Jia N."/>
            <person name="Wang J."/>
            <person name="Shi W."/>
            <person name="Du L."/>
            <person name="Sun Y."/>
            <person name="Zhan W."/>
            <person name="Jiang J."/>
            <person name="Wang Q."/>
            <person name="Zhang B."/>
            <person name="Ji P."/>
            <person name="Sakyi L.B."/>
            <person name="Cui X."/>
            <person name="Yuan T."/>
            <person name="Jiang B."/>
            <person name="Yang W."/>
            <person name="Lam T.T.-Y."/>
            <person name="Chang Q."/>
            <person name="Ding S."/>
            <person name="Wang X."/>
            <person name="Zhu J."/>
            <person name="Ruan X."/>
            <person name="Zhao L."/>
            <person name="Wei J."/>
            <person name="Que T."/>
            <person name="Du C."/>
            <person name="Cheng J."/>
            <person name="Dai P."/>
            <person name="Han X."/>
            <person name="Huang E."/>
            <person name="Gao Y."/>
            <person name="Liu J."/>
            <person name="Shao H."/>
            <person name="Ye R."/>
            <person name="Li L."/>
            <person name="Wei W."/>
            <person name="Wang X."/>
            <person name="Wang C."/>
            <person name="Huo Q."/>
            <person name="Li W."/>
            <person name="Guo W."/>
            <person name="Chen H."/>
            <person name="Chen S."/>
            <person name="Zhou L."/>
            <person name="Zhou L."/>
            <person name="Ni X."/>
            <person name="Tian J."/>
            <person name="Zhou Y."/>
            <person name="Sheng Y."/>
            <person name="Liu T."/>
            <person name="Pan Y."/>
            <person name="Xia L."/>
            <person name="Li J."/>
            <person name="Zhao F."/>
            <person name="Cao W."/>
        </authorList>
    </citation>
    <scope>NUCLEOTIDE SEQUENCE</scope>
    <source>
        <strain evidence="4">Rsan-2018</strain>
        <tissue evidence="4">Larvae</tissue>
    </source>
</reference>
<dbReference type="InterPro" id="IPR036875">
    <property type="entry name" value="Znf_CCHC_sf"/>
</dbReference>
<keyword evidence="1" id="KW-0863">Zinc-finger</keyword>